<proteinExistence type="predicted"/>
<reference evidence="2" key="1">
    <citation type="journal article" date="2019" name="Plant Biotechnol. J.">
        <title>Genome sequencing of the Australian wild diploid species Gossypium australe highlights disease resistance and delayed gland morphogenesis.</title>
        <authorList>
            <person name="Cai Y."/>
            <person name="Cai X."/>
            <person name="Wang Q."/>
            <person name="Wang P."/>
            <person name="Zhang Y."/>
            <person name="Cai C."/>
            <person name="Xu Y."/>
            <person name="Wang K."/>
            <person name="Zhou Z."/>
            <person name="Wang C."/>
            <person name="Geng S."/>
            <person name="Li B."/>
            <person name="Dong Q."/>
            <person name="Hou Y."/>
            <person name="Wang H."/>
            <person name="Ai P."/>
            <person name="Liu Z."/>
            <person name="Yi F."/>
            <person name="Sun M."/>
            <person name="An G."/>
            <person name="Cheng J."/>
            <person name="Zhang Y."/>
            <person name="Shi Q."/>
            <person name="Xie Y."/>
            <person name="Shi X."/>
            <person name="Chang Y."/>
            <person name="Huang F."/>
            <person name="Chen Y."/>
            <person name="Hong S."/>
            <person name="Mi L."/>
            <person name="Sun Q."/>
            <person name="Zhang L."/>
            <person name="Zhou B."/>
            <person name="Peng R."/>
            <person name="Zhang X."/>
            <person name="Liu F."/>
        </authorList>
    </citation>
    <scope>NUCLEOTIDE SEQUENCE [LARGE SCALE GENOMIC DNA]</scope>
    <source>
        <strain evidence="2">cv. PA1801</strain>
    </source>
</reference>
<comment type="caution">
    <text evidence="1">The sequence shown here is derived from an EMBL/GenBank/DDBJ whole genome shotgun (WGS) entry which is preliminary data.</text>
</comment>
<dbReference type="AlphaFoldDB" id="A0A5B6WPC5"/>
<keyword evidence="1" id="KW-0695">RNA-directed DNA polymerase</keyword>
<accession>A0A5B6WPC5</accession>
<name>A0A5B6WPC5_9ROSI</name>
<dbReference type="OrthoDB" id="998851at2759"/>
<gene>
    <name evidence="1" type="ORF">EPI10_005887</name>
</gene>
<keyword evidence="2" id="KW-1185">Reference proteome</keyword>
<dbReference type="Proteomes" id="UP000325315">
    <property type="component" value="Unassembled WGS sequence"/>
</dbReference>
<evidence type="ECO:0000313" key="1">
    <source>
        <dbReference type="EMBL" id="KAA3483739.1"/>
    </source>
</evidence>
<sequence>MVHLGKGGFLSTNIQERLDKGVATLKWMDIFPWFSLEHLSHLFSDHCLILVDTMGKFRHHKSCKSNPFHFEAKWCLDNSFEKTVRKVWAIHNDNLPVNLKKRLSTRIDQDPIDEVLAEILEVQLGLNFEADKEEVFWSQRARVNWLQNGDRNTSSFHKAIMARHNHNRILGLEDESSQWVSDPEDILRVALKHFGDLFMASDSGGDDRVLDLVEKRISSSMN</sequence>
<keyword evidence="1" id="KW-0548">Nucleotidyltransferase</keyword>
<evidence type="ECO:0000313" key="2">
    <source>
        <dbReference type="Proteomes" id="UP000325315"/>
    </source>
</evidence>
<protein>
    <submittedName>
        <fullName evidence="1">Reverse transcriptase</fullName>
    </submittedName>
</protein>
<dbReference type="EMBL" id="SMMG02000002">
    <property type="protein sequence ID" value="KAA3483739.1"/>
    <property type="molecule type" value="Genomic_DNA"/>
</dbReference>
<organism evidence="1 2">
    <name type="scientific">Gossypium australe</name>
    <dbReference type="NCBI Taxonomy" id="47621"/>
    <lineage>
        <taxon>Eukaryota</taxon>
        <taxon>Viridiplantae</taxon>
        <taxon>Streptophyta</taxon>
        <taxon>Embryophyta</taxon>
        <taxon>Tracheophyta</taxon>
        <taxon>Spermatophyta</taxon>
        <taxon>Magnoliopsida</taxon>
        <taxon>eudicotyledons</taxon>
        <taxon>Gunneridae</taxon>
        <taxon>Pentapetalae</taxon>
        <taxon>rosids</taxon>
        <taxon>malvids</taxon>
        <taxon>Malvales</taxon>
        <taxon>Malvaceae</taxon>
        <taxon>Malvoideae</taxon>
        <taxon>Gossypium</taxon>
    </lineage>
</organism>
<keyword evidence="1" id="KW-0808">Transferase</keyword>
<dbReference type="PANTHER" id="PTHR33710">
    <property type="entry name" value="BNAC02G09200D PROTEIN"/>
    <property type="match status" value="1"/>
</dbReference>
<dbReference type="PANTHER" id="PTHR33710:SF73">
    <property type="entry name" value="ZINC KNUCKLE CX2CX4HX4C DOMAIN-CONTAINING PROTEIN"/>
    <property type="match status" value="1"/>
</dbReference>
<dbReference type="GO" id="GO:0003964">
    <property type="term" value="F:RNA-directed DNA polymerase activity"/>
    <property type="evidence" value="ECO:0007669"/>
    <property type="project" value="UniProtKB-KW"/>
</dbReference>